<dbReference type="GO" id="GO:0016020">
    <property type="term" value="C:membrane"/>
    <property type="evidence" value="ECO:0007669"/>
    <property type="project" value="UniProtKB-SubCell"/>
</dbReference>
<proteinExistence type="predicted"/>
<feature type="transmembrane region" description="Helical" evidence="5">
    <location>
        <begin position="402"/>
        <end position="419"/>
    </location>
</feature>
<evidence type="ECO:0000256" key="1">
    <source>
        <dbReference type="ARBA" id="ARBA00004141"/>
    </source>
</evidence>
<dbReference type="PANTHER" id="PTHR37422:SF13">
    <property type="entry name" value="LIPOPOLYSACCHARIDE BIOSYNTHESIS PROTEIN PA4999-RELATED"/>
    <property type="match status" value="1"/>
</dbReference>
<dbReference type="Proteomes" id="UP000256763">
    <property type="component" value="Unassembled WGS sequence"/>
</dbReference>
<organism evidence="7 8">
    <name type="scientific">Alkalilimnicola ehrlichii</name>
    <dbReference type="NCBI Taxonomy" id="351052"/>
    <lineage>
        <taxon>Bacteria</taxon>
        <taxon>Pseudomonadati</taxon>
        <taxon>Pseudomonadota</taxon>
        <taxon>Gammaproteobacteria</taxon>
        <taxon>Chromatiales</taxon>
        <taxon>Ectothiorhodospiraceae</taxon>
        <taxon>Alkalilimnicola</taxon>
    </lineage>
</organism>
<keyword evidence="2 5" id="KW-0812">Transmembrane</keyword>
<comment type="caution">
    <text evidence="7">The sequence shown here is derived from an EMBL/GenBank/DDBJ whole genome shotgun (WGS) entry which is preliminary data.</text>
</comment>
<accession>A0A3E0WZZ2</accession>
<name>A0A3E0WZZ2_9GAMM</name>
<evidence type="ECO:0000256" key="5">
    <source>
        <dbReference type="SAM" id="Phobius"/>
    </source>
</evidence>
<feature type="transmembrane region" description="Helical" evidence="5">
    <location>
        <begin position="55"/>
        <end position="76"/>
    </location>
</feature>
<comment type="subcellular location">
    <subcellularLocation>
        <location evidence="1">Membrane</location>
        <topology evidence="1">Multi-pass membrane protein</topology>
    </subcellularLocation>
</comment>
<dbReference type="InterPro" id="IPR051533">
    <property type="entry name" value="WaaL-like"/>
</dbReference>
<evidence type="ECO:0000256" key="2">
    <source>
        <dbReference type="ARBA" id="ARBA00022692"/>
    </source>
</evidence>
<feature type="transmembrane region" description="Helical" evidence="5">
    <location>
        <begin position="115"/>
        <end position="137"/>
    </location>
</feature>
<evidence type="ECO:0000256" key="4">
    <source>
        <dbReference type="ARBA" id="ARBA00023136"/>
    </source>
</evidence>
<dbReference type="PANTHER" id="PTHR37422">
    <property type="entry name" value="TEICHURONIC ACID BIOSYNTHESIS PROTEIN TUAE"/>
    <property type="match status" value="1"/>
</dbReference>
<feature type="transmembrane region" description="Helical" evidence="5">
    <location>
        <begin position="183"/>
        <end position="201"/>
    </location>
</feature>
<dbReference type="InterPro" id="IPR007016">
    <property type="entry name" value="O-antigen_ligase-rel_domated"/>
</dbReference>
<dbReference type="RefSeq" id="WP_116347735.1">
    <property type="nucleotide sequence ID" value="NZ_NFZW01000007.1"/>
</dbReference>
<feature type="transmembrane region" description="Helical" evidence="5">
    <location>
        <begin position="88"/>
        <end position="108"/>
    </location>
</feature>
<feature type="transmembrane region" description="Helical" evidence="5">
    <location>
        <begin position="336"/>
        <end position="356"/>
    </location>
</feature>
<evidence type="ECO:0000313" key="8">
    <source>
        <dbReference type="Proteomes" id="UP000256763"/>
    </source>
</evidence>
<feature type="transmembrane region" description="Helical" evidence="5">
    <location>
        <begin position="207"/>
        <end position="225"/>
    </location>
</feature>
<keyword evidence="4 5" id="KW-0472">Membrane</keyword>
<gene>
    <name evidence="7" type="ORF">CAL65_09280</name>
</gene>
<feature type="transmembrane region" description="Helical" evidence="5">
    <location>
        <begin position="12"/>
        <end position="43"/>
    </location>
</feature>
<evidence type="ECO:0000256" key="3">
    <source>
        <dbReference type="ARBA" id="ARBA00022989"/>
    </source>
</evidence>
<evidence type="ECO:0000259" key="6">
    <source>
        <dbReference type="Pfam" id="PF04932"/>
    </source>
</evidence>
<sequence>MTKGIASSLSLFSLYLLSLTVVLSTAAVNIALFTIVFSAVLAWPSMWYDFRRNSLFWLTLALTLYTITHSLISVYYHPSLAESSNPHWSHIARVTGILSLFIGWWIAYHRRHVPYLLMTLLAGLAIGLFAGIDLSALLNGSAVHRGTWGTPTNEVGYLSAVGFVGCFIGITQVILFGSKRLSTLALIIGLTATLFFFTVLLGSGTRGAWLAATIVLVSYIALLFIRLNKHHPRHTKRYALVTVFLMTALVPILYASSSSLENRLDSTWKIAKGVSEFDVKDINAADPSSGARIMMWQEGIKAIADRPLRGWGLGGKHLVAEQDGSNLKNHPHFHNLYIEIAVGLGLPGFILFILVYGKTIVTFMKKEKTNYEDFTPALLSATLALSLLVMFFELRVGQTPGRTFFILLIGYLISFQFLGRNSSRPEPDQD</sequence>
<keyword evidence="8" id="KW-1185">Reference proteome</keyword>
<dbReference type="EMBL" id="NFZW01000007">
    <property type="protein sequence ID" value="RFA37467.1"/>
    <property type="molecule type" value="Genomic_DNA"/>
</dbReference>
<keyword evidence="3 5" id="KW-1133">Transmembrane helix</keyword>
<reference evidence="8" key="1">
    <citation type="submission" date="2017-05" db="EMBL/GenBank/DDBJ databases">
        <authorList>
            <person name="Sharma S."/>
            <person name="Sidhu C."/>
            <person name="Pinnaka A.K."/>
        </authorList>
    </citation>
    <scope>NUCLEOTIDE SEQUENCE [LARGE SCALE GENOMIC DNA]</scope>
    <source>
        <strain evidence="8">AK93</strain>
    </source>
</reference>
<dbReference type="AlphaFoldDB" id="A0A3E0WZZ2"/>
<protein>
    <recommendedName>
        <fullName evidence="6">O-antigen ligase-related domain-containing protein</fullName>
    </recommendedName>
</protein>
<feature type="domain" description="O-antigen ligase-related" evidence="6">
    <location>
        <begin position="192"/>
        <end position="353"/>
    </location>
</feature>
<dbReference type="Pfam" id="PF04932">
    <property type="entry name" value="Wzy_C"/>
    <property type="match status" value="1"/>
</dbReference>
<feature type="transmembrane region" description="Helical" evidence="5">
    <location>
        <begin position="157"/>
        <end position="176"/>
    </location>
</feature>
<feature type="transmembrane region" description="Helical" evidence="5">
    <location>
        <begin position="377"/>
        <end position="396"/>
    </location>
</feature>
<feature type="transmembrane region" description="Helical" evidence="5">
    <location>
        <begin position="237"/>
        <end position="256"/>
    </location>
</feature>
<evidence type="ECO:0000313" key="7">
    <source>
        <dbReference type="EMBL" id="RFA37467.1"/>
    </source>
</evidence>